<name>A0A317XVA6_9BASI</name>
<dbReference type="PANTHER" id="PTHR47936">
    <property type="entry name" value="PPR_LONG DOMAIN-CONTAINING PROTEIN"/>
    <property type="match status" value="1"/>
</dbReference>
<feature type="repeat" description="PPR" evidence="5">
    <location>
        <begin position="466"/>
        <end position="500"/>
    </location>
</feature>
<feature type="compositionally biased region" description="Polar residues" evidence="6">
    <location>
        <begin position="335"/>
        <end position="356"/>
    </location>
</feature>
<feature type="region of interest" description="Disordered" evidence="6">
    <location>
        <begin position="819"/>
        <end position="846"/>
    </location>
</feature>
<dbReference type="Proteomes" id="UP000246740">
    <property type="component" value="Unassembled WGS sequence"/>
</dbReference>
<dbReference type="EMBL" id="KZ819189">
    <property type="protein sequence ID" value="PWZ01838.1"/>
    <property type="molecule type" value="Genomic_DNA"/>
</dbReference>
<reference evidence="7 8" key="1">
    <citation type="journal article" date="2018" name="Mol. Biol. Evol.">
        <title>Broad Genomic Sampling Reveals a Smut Pathogenic Ancestry of the Fungal Clade Ustilaginomycotina.</title>
        <authorList>
            <person name="Kijpornyongpan T."/>
            <person name="Mondo S.J."/>
            <person name="Barry K."/>
            <person name="Sandor L."/>
            <person name="Lee J."/>
            <person name="Lipzen A."/>
            <person name="Pangilinan J."/>
            <person name="LaButti K."/>
            <person name="Hainaut M."/>
            <person name="Henrissat B."/>
            <person name="Grigoriev I.V."/>
            <person name="Spatafora J.W."/>
            <person name="Aime M.C."/>
        </authorList>
    </citation>
    <scope>NUCLEOTIDE SEQUENCE [LARGE SCALE GENOMIC DNA]</scope>
    <source>
        <strain evidence="7 8">MCA 3645</strain>
    </source>
</reference>
<dbReference type="PROSITE" id="PS51375">
    <property type="entry name" value="PPR"/>
    <property type="match status" value="1"/>
</dbReference>
<comment type="function">
    <text evidence="3">Regulates mitochondrial small subunit maturation by controlling 15S rRNA 5'-end processing. Localizes to the 5' precursor of the 15S rRNA in a position that is subsequently occupied by mS47 in the mature yeast mtSSU. Uses structure and sequence-specific RNA recognition, binding to a single-stranded region of the precursor and specifically recognizing bases -6 to -1. The exchange of Ccm1 for mS47 is coupled to the irreversible removal of precursor rRNA that is accompanied by conformational changes of the mitoribosomal proteins uS5m and mS26. These conformational changes signal completion of 5'-end rRNA processing through protection of the mature 5'-end of the 15S rRNA and stabilization of mS47. The removal of the 5' precursor together with the dissociation of Ccm1 may be catalyzed by the 5'-3' exoribonuclease Pet127. Involved in the specific removal of group I introns in mitochondrial encoded transcripts.</text>
</comment>
<dbReference type="AlphaFoldDB" id="A0A317XVA6"/>
<comment type="subunit">
    <text evidence="4">Binds to mitochondrial small subunit 15S rRNA.</text>
</comment>
<comment type="similarity">
    <text evidence="1">Belongs to the CCM1 family.</text>
</comment>
<keyword evidence="2" id="KW-0677">Repeat</keyword>
<proteinExistence type="inferred from homology"/>
<feature type="region of interest" description="Disordered" evidence="6">
    <location>
        <begin position="326"/>
        <end position="356"/>
    </location>
</feature>
<dbReference type="Pfam" id="PF01535">
    <property type="entry name" value="PPR"/>
    <property type="match status" value="2"/>
</dbReference>
<feature type="compositionally biased region" description="Low complexity" evidence="6">
    <location>
        <begin position="833"/>
        <end position="846"/>
    </location>
</feature>
<evidence type="ECO:0000256" key="4">
    <source>
        <dbReference type="ARBA" id="ARBA00044511"/>
    </source>
</evidence>
<dbReference type="InterPro" id="IPR002885">
    <property type="entry name" value="PPR_rpt"/>
</dbReference>
<evidence type="ECO:0000256" key="3">
    <source>
        <dbReference type="ARBA" id="ARBA00044493"/>
    </source>
</evidence>
<dbReference type="InterPro" id="IPR011990">
    <property type="entry name" value="TPR-like_helical_dom_sf"/>
</dbReference>
<dbReference type="STRING" id="1882483.A0A317XVA6"/>
<dbReference type="OrthoDB" id="1908178at2759"/>
<keyword evidence="8" id="KW-1185">Reference proteome</keyword>
<dbReference type="PANTHER" id="PTHR47936:SF1">
    <property type="entry name" value="PENTATRICOPEPTIDE REPEAT-CONTAINING PROTEIN GUN1, CHLOROPLASTIC"/>
    <property type="match status" value="1"/>
</dbReference>
<dbReference type="Gene3D" id="1.25.40.10">
    <property type="entry name" value="Tetratricopeptide repeat domain"/>
    <property type="match status" value="1"/>
</dbReference>
<evidence type="ECO:0000256" key="5">
    <source>
        <dbReference type="PROSITE-ProRule" id="PRU00708"/>
    </source>
</evidence>
<evidence type="ECO:0000313" key="8">
    <source>
        <dbReference type="Proteomes" id="UP000246740"/>
    </source>
</evidence>
<evidence type="ECO:0000256" key="2">
    <source>
        <dbReference type="ARBA" id="ARBA00022737"/>
    </source>
</evidence>
<sequence>MSFHNLSQYARRGYGNPFPTLVNVDSLNVALASRLLQESRSRRRYATASPSLCTASADVTTAGDANDPTHAARPTSSRKAQMAEGSGSLAKRPVRTTATPTASLNRMSRSVQKGKRRIQPAPHLGRLDPSLPLAFLDRREGTGSVGDSPGETASGRERMRDVARRASRLETALEAGSADRVWDTLSDLANFDASNASGRPSPLSSHTSAVDVLSAKDYQRALRILISRGSRTKTDAARITRVVSQIRRQSRRLSAKIQAATDQGQWERVRLYSRQLEDWNAILTPALLNRAIAYSGHGLRTATMNEFEEVLDQLLEIGDFGASASKQEPDLTAKRQPTSSRAARYQTESIHRSVQSGLRSHDRAAFPDVVTYNTVLSILVRMLHRRTPQYRPTDVEGPDEDDTLDARAAELQQARVRARDANLSDKLRRLQLDDGPSGGVVSLEWADKVFHSVLQRMQHQSKIEPDSVTFNTMLSMYCRLDQWETVHQAVRAMHDRNILRTECINNVLWFWIRRGSSNKVKDTAAVTTAAMDDALEIYRRLRDNVVQLELGKRYSDVDADERSQYDAPHRSWKFVRADEDDGEVHDPSTGSGSAIKPKGKSSQHESTSSTMPAGTVTDMRDDALGRVLGISDLPMDLVPSDVTYSLIIKSLAHEGRFADALGVFKDLVSTPKGSAITDRLDGIVQHDAMMQPNLGIFDSFFRGYSRFGRPSELVHYDEQDPTNSTWQRLEFDEAPNEGESDIETDAKAHAIAEELEDEHGEQKALWTMSTFKEIFVAFLRFQPDESEIWRAAGTSSDPAQRKSGQVRVPQNRDLAEEALAGSHTAASSREAYGASGSPISSSAIRGGRTLSEKRQLPLTYSDLNIRQRRLLNELRRSPSAKQLFWILTAIRRVSGDEPNWSLAMWYQVVDKFASSHSSPHATSTGIAHTRSFAWTDFRLDNRLERIVEYLEKKRQVDHSADA</sequence>
<evidence type="ECO:0000256" key="6">
    <source>
        <dbReference type="SAM" id="MobiDB-lite"/>
    </source>
</evidence>
<feature type="region of interest" description="Disordered" evidence="6">
    <location>
        <begin position="576"/>
        <end position="617"/>
    </location>
</feature>
<dbReference type="InParanoid" id="A0A317XVA6"/>
<feature type="compositionally biased region" description="Polar residues" evidence="6">
    <location>
        <begin position="96"/>
        <end position="111"/>
    </location>
</feature>
<organism evidence="7 8">
    <name type="scientific">Testicularia cyperi</name>
    <dbReference type="NCBI Taxonomy" id="1882483"/>
    <lineage>
        <taxon>Eukaryota</taxon>
        <taxon>Fungi</taxon>
        <taxon>Dikarya</taxon>
        <taxon>Basidiomycota</taxon>
        <taxon>Ustilaginomycotina</taxon>
        <taxon>Ustilaginomycetes</taxon>
        <taxon>Ustilaginales</taxon>
        <taxon>Anthracoideaceae</taxon>
        <taxon>Testicularia</taxon>
    </lineage>
</organism>
<accession>A0A317XVA6</accession>
<dbReference type="GO" id="GO:0031930">
    <property type="term" value="P:mitochondria-nucleus signaling pathway"/>
    <property type="evidence" value="ECO:0007669"/>
    <property type="project" value="TreeGrafter"/>
</dbReference>
<evidence type="ECO:0000313" key="7">
    <source>
        <dbReference type="EMBL" id="PWZ01838.1"/>
    </source>
</evidence>
<feature type="region of interest" description="Disordered" evidence="6">
    <location>
        <begin position="59"/>
        <end position="161"/>
    </location>
</feature>
<gene>
    <name evidence="7" type="ORF">BCV70DRAFT_198119</name>
</gene>
<protein>
    <submittedName>
        <fullName evidence="7">Uncharacterized protein</fullName>
    </submittedName>
</protein>
<evidence type="ECO:0000256" key="1">
    <source>
        <dbReference type="ARBA" id="ARBA00006192"/>
    </source>
</evidence>
<dbReference type="NCBIfam" id="TIGR00756">
    <property type="entry name" value="PPR"/>
    <property type="match status" value="2"/>
</dbReference>